<evidence type="ECO:0000313" key="1">
    <source>
        <dbReference type="EMBL" id="QEA08364.1"/>
    </source>
</evidence>
<protein>
    <submittedName>
        <fullName evidence="1">Uncharacterized protein</fullName>
    </submittedName>
</protein>
<accession>A0A5B8RL44</accession>
<dbReference type="EMBL" id="MN081869">
    <property type="protein sequence ID" value="QEA08364.1"/>
    <property type="molecule type" value="Genomic_DNA"/>
</dbReference>
<organism evidence="1">
    <name type="scientific">Iridovirus Liz-CrIV</name>
    <dbReference type="NCBI Taxonomy" id="2594309"/>
    <lineage>
        <taxon>Viruses</taxon>
        <taxon>Varidnaviria</taxon>
        <taxon>Bamfordvirae</taxon>
        <taxon>Nucleocytoviricota</taxon>
        <taxon>Megaviricetes</taxon>
        <taxon>Pimascovirales</taxon>
        <taxon>Pimascovirales incertae sedis</taxon>
        <taxon>Iridoviridae</taxon>
    </lineage>
</organism>
<name>A0A5B8RL44_9VIRU</name>
<sequence>MDDIFNFELPLHDRIKAIVKFGDETTIKRLISLLTISNSSIIKNTLYHLCKFCSDISCVLRLEIALALIDYEKEEAEPSEIIGFEALDYVCFSMHKSKEIPFNCKLNAYVILNSGLPNLKRVYLYLYDMLTDSSTTFQFKYKTVKFLVSERQENNITSLMVEYCISVLLSNFHGPSYSKINNETYEDYLQFFILTCQLSLSYVPKLKCSCIAENKLLEICKNQNLSVNIRADASDMLLSYGSSENKEEAKIILDSLSFDNHTIKTIYNNKENVHTSTINKTAINTITIIIEDVNKMFQREDIWILTENILQNLIEKYPPNFKPLIDNATKAYNRIMYLDNALYTAYNFNLKNIMNYVWTFINNSNKVSNKVELEKRLIEEMREMNNTCSSGYLTRFANIFSGFLENGGVFIGWDEQILSIFYGKVNLAITSSLNKDLILENLIETENENDKQEFQKLLRTILPDIIESIKIEFKDHISESDIDLYIRRALSVFEGYEFI</sequence>
<reference evidence="1" key="1">
    <citation type="journal article" date="2019" name="Viruses">
        <title>Detection and Characterization of Invertebrate Iridoviruses Found in Reptiles and Prey Insects in Europe over the Past Two Decades.</title>
        <authorList>
            <person name="Papp T."/>
            <person name="Marschang R.E."/>
        </authorList>
    </citation>
    <scope>NUCLEOTIDE SEQUENCE</scope>
    <source>
        <strain evidence="1">Liz-CrIV</strain>
    </source>
</reference>
<proteinExistence type="predicted"/>